<evidence type="ECO:0000259" key="2">
    <source>
        <dbReference type="SMART" id="SM00867"/>
    </source>
</evidence>
<comment type="caution">
    <text evidence="3">The sequence shown here is derived from an EMBL/GenBank/DDBJ whole genome shotgun (WGS) entry which is preliminary data.</text>
</comment>
<dbReference type="RefSeq" id="WP_126578049.1">
    <property type="nucleotide sequence ID" value="NZ_BIFR01000001.1"/>
</dbReference>
<dbReference type="OrthoDB" id="9811006at2"/>
<dbReference type="Pfam" id="PF04264">
    <property type="entry name" value="YceI"/>
    <property type="match status" value="1"/>
</dbReference>
<accession>A0A401ZUD8</accession>
<dbReference type="PANTHER" id="PTHR34406:SF1">
    <property type="entry name" value="PROTEIN YCEI"/>
    <property type="match status" value="1"/>
</dbReference>
<dbReference type="AlphaFoldDB" id="A0A401ZUD8"/>
<protein>
    <submittedName>
        <fullName evidence="3">Polyisoprenoid-binding protein</fullName>
    </submittedName>
</protein>
<dbReference type="Gene3D" id="2.40.128.110">
    <property type="entry name" value="Lipid/polyisoprenoid-binding, YceI-like"/>
    <property type="match status" value="1"/>
</dbReference>
<dbReference type="InterPro" id="IPR036761">
    <property type="entry name" value="TTHA0802/YceI-like_sf"/>
</dbReference>
<evidence type="ECO:0000256" key="1">
    <source>
        <dbReference type="ARBA" id="ARBA00008812"/>
    </source>
</evidence>
<dbReference type="InterPro" id="IPR007372">
    <property type="entry name" value="Lipid/polyisoprenoid-bd_YceI"/>
</dbReference>
<dbReference type="PANTHER" id="PTHR34406">
    <property type="entry name" value="PROTEIN YCEI"/>
    <property type="match status" value="1"/>
</dbReference>
<dbReference type="SUPFAM" id="SSF101874">
    <property type="entry name" value="YceI-like"/>
    <property type="match status" value="1"/>
</dbReference>
<dbReference type="Proteomes" id="UP000287352">
    <property type="component" value="Unassembled WGS sequence"/>
</dbReference>
<name>A0A401ZUD8_9CHLR</name>
<sequence length="174" mass="19663">MIFEIDPLHSLVEFSVRHLMISIVKGRFSEFRGTIDLNVQNPERSSIKAVIKTDSIHTGALRRDAHLRSADFFDSSRYPTFTFESTQVQLIDQNHCILKGNFTLRGITKEIALQVTYTGQSRDPLTNAWRIGLSAVTTINRLDFGMQYNKITDGIALVGDEARIEIFAEAIQAM</sequence>
<gene>
    <name evidence="3" type="ORF">KTT_03060</name>
</gene>
<reference evidence="4" key="1">
    <citation type="submission" date="2018-12" db="EMBL/GenBank/DDBJ databases">
        <title>Tengunoibacter tsumagoiensis gen. nov., sp. nov., Dictyobacter kobayashii sp. nov., D. alpinus sp. nov., and D. joshuensis sp. nov. and description of Dictyobacteraceae fam. nov. within the order Ktedonobacterales isolated from Tengu-no-mugimeshi.</title>
        <authorList>
            <person name="Wang C.M."/>
            <person name="Zheng Y."/>
            <person name="Sakai Y."/>
            <person name="Toyoda A."/>
            <person name="Minakuchi Y."/>
            <person name="Abe K."/>
            <person name="Yokota A."/>
            <person name="Yabe S."/>
        </authorList>
    </citation>
    <scope>NUCLEOTIDE SEQUENCE [LARGE SCALE GENOMIC DNA]</scope>
    <source>
        <strain evidence="4">Uno3</strain>
    </source>
</reference>
<proteinExistence type="inferred from homology"/>
<evidence type="ECO:0000313" key="3">
    <source>
        <dbReference type="EMBL" id="GCE10447.1"/>
    </source>
</evidence>
<comment type="similarity">
    <text evidence="1">Belongs to the UPF0312 family.</text>
</comment>
<dbReference type="SMART" id="SM00867">
    <property type="entry name" value="YceI"/>
    <property type="match status" value="1"/>
</dbReference>
<organism evidence="3 4">
    <name type="scientific">Tengunoibacter tsumagoiensis</name>
    <dbReference type="NCBI Taxonomy" id="2014871"/>
    <lineage>
        <taxon>Bacteria</taxon>
        <taxon>Bacillati</taxon>
        <taxon>Chloroflexota</taxon>
        <taxon>Ktedonobacteria</taxon>
        <taxon>Ktedonobacterales</taxon>
        <taxon>Dictyobacteraceae</taxon>
        <taxon>Tengunoibacter</taxon>
    </lineage>
</organism>
<feature type="domain" description="Lipid/polyisoprenoid-binding YceI-like" evidence="2">
    <location>
        <begin position="2"/>
        <end position="171"/>
    </location>
</feature>
<keyword evidence="4" id="KW-1185">Reference proteome</keyword>
<evidence type="ECO:0000313" key="4">
    <source>
        <dbReference type="Proteomes" id="UP000287352"/>
    </source>
</evidence>
<dbReference type="EMBL" id="BIFR01000001">
    <property type="protein sequence ID" value="GCE10447.1"/>
    <property type="molecule type" value="Genomic_DNA"/>
</dbReference>